<dbReference type="PANTHER" id="PTHR35041">
    <property type="entry name" value="MEDIATOR OF RNA POLYMERASE II TRANSCRIPTION SUBUNIT 1"/>
    <property type="match status" value="1"/>
</dbReference>
<dbReference type="GO" id="GO:0016592">
    <property type="term" value="C:mediator complex"/>
    <property type="evidence" value="ECO:0007669"/>
    <property type="project" value="InterPro"/>
</dbReference>
<evidence type="ECO:0000256" key="3">
    <source>
        <dbReference type="ARBA" id="ARBA00023015"/>
    </source>
</evidence>
<evidence type="ECO:0000256" key="6">
    <source>
        <dbReference type="ARBA" id="ARBA00023242"/>
    </source>
</evidence>
<dbReference type="GO" id="GO:0045944">
    <property type="term" value="P:positive regulation of transcription by RNA polymerase II"/>
    <property type="evidence" value="ECO:0007669"/>
    <property type="project" value="UniProtKB-ARBA"/>
</dbReference>
<dbReference type="Pfam" id="PF10744">
    <property type="entry name" value="Med1"/>
    <property type="match status" value="1"/>
</dbReference>
<dbReference type="Proteomes" id="UP000800093">
    <property type="component" value="Unassembled WGS sequence"/>
</dbReference>
<name>A0A9P4K1U6_9PLEO</name>
<keyword evidence="11" id="KW-1185">Reference proteome</keyword>
<evidence type="ECO:0000313" key="11">
    <source>
        <dbReference type="Proteomes" id="UP000800093"/>
    </source>
</evidence>
<evidence type="ECO:0000256" key="8">
    <source>
        <dbReference type="SAM" id="MobiDB-lite"/>
    </source>
</evidence>
<feature type="compositionally biased region" description="Polar residues" evidence="8">
    <location>
        <begin position="308"/>
        <end position="318"/>
    </location>
</feature>
<evidence type="ECO:0000259" key="9">
    <source>
        <dbReference type="Pfam" id="PF10744"/>
    </source>
</evidence>
<evidence type="ECO:0000256" key="5">
    <source>
        <dbReference type="ARBA" id="ARBA00023163"/>
    </source>
</evidence>
<comment type="similarity">
    <text evidence="2 7">Belongs to the Mediator complex subunit 1 family.</text>
</comment>
<protein>
    <recommendedName>
        <fullName evidence="7">Mediator of RNA polymerase II transcription subunit 1</fullName>
    </recommendedName>
    <alternativeName>
        <fullName evidence="7">Mediator complex subunit 1</fullName>
    </alternativeName>
</protein>
<feature type="region of interest" description="Disordered" evidence="8">
    <location>
        <begin position="282"/>
        <end position="318"/>
    </location>
</feature>
<keyword evidence="3 7" id="KW-0805">Transcription regulation</keyword>
<feature type="domain" description="Mediator complex subunit Med1" evidence="9">
    <location>
        <begin position="85"/>
        <end position="533"/>
    </location>
</feature>
<organism evidence="10 11">
    <name type="scientific">Lojkania enalia</name>
    <dbReference type="NCBI Taxonomy" id="147567"/>
    <lineage>
        <taxon>Eukaryota</taxon>
        <taxon>Fungi</taxon>
        <taxon>Dikarya</taxon>
        <taxon>Ascomycota</taxon>
        <taxon>Pezizomycotina</taxon>
        <taxon>Dothideomycetes</taxon>
        <taxon>Pleosporomycetidae</taxon>
        <taxon>Pleosporales</taxon>
        <taxon>Pleosporales incertae sedis</taxon>
        <taxon>Lojkania</taxon>
    </lineage>
</organism>
<evidence type="ECO:0000256" key="1">
    <source>
        <dbReference type="ARBA" id="ARBA00004123"/>
    </source>
</evidence>
<proteinExistence type="inferred from homology"/>
<reference evidence="11" key="1">
    <citation type="journal article" date="2020" name="Stud. Mycol.">
        <title>101 Dothideomycetes genomes: A test case for predicting lifestyles and emergence of pathogens.</title>
        <authorList>
            <person name="Haridas S."/>
            <person name="Albert R."/>
            <person name="Binder M."/>
            <person name="Bloem J."/>
            <person name="LaButti K."/>
            <person name="Salamov A."/>
            <person name="Andreopoulos B."/>
            <person name="Baker S."/>
            <person name="Barry K."/>
            <person name="Bills G."/>
            <person name="Bluhm B."/>
            <person name="Cannon C."/>
            <person name="Castanera R."/>
            <person name="Culley D."/>
            <person name="Daum C."/>
            <person name="Ezra D."/>
            <person name="Gonzalez J."/>
            <person name="Henrissat B."/>
            <person name="Kuo A."/>
            <person name="Liang C."/>
            <person name="Lipzen A."/>
            <person name="Lutzoni F."/>
            <person name="Magnuson J."/>
            <person name="Mondo S."/>
            <person name="Nolan M."/>
            <person name="Ohm R."/>
            <person name="Pangilinan J."/>
            <person name="Park H.-J."/>
            <person name="Ramirez L."/>
            <person name="Alfaro M."/>
            <person name="Sun H."/>
            <person name="Tritt A."/>
            <person name="Yoshinaga Y."/>
            <person name="Zwiers L.-H."/>
            <person name="Turgeon B."/>
            <person name="Goodwin S."/>
            <person name="Spatafora J."/>
            <person name="Crous P."/>
            <person name="Grigoriev I."/>
        </authorList>
    </citation>
    <scope>NUCLEOTIDE SEQUENCE [LARGE SCALE GENOMIC DNA]</scope>
    <source>
        <strain evidence="11">CBS 304.66</strain>
    </source>
</reference>
<feature type="region of interest" description="Disordered" evidence="8">
    <location>
        <begin position="1"/>
        <end position="30"/>
    </location>
</feature>
<keyword evidence="4 7" id="KW-0010">Activator</keyword>
<evidence type="ECO:0000256" key="4">
    <source>
        <dbReference type="ARBA" id="ARBA00023159"/>
    </source>
</evidence>
<dbReference type="GO" id="GO:0003712">
    <property type="term" value="F:transcription coregulator activity"/>
    <property type="evidence" value="ECO:0007669"/>
    <property type="project" value="InterPro"/>
</dbReference>
<evidence type="ECO:0000256" key="7">
    <source>
        <dbReference type="RuleBase" id="RU364059"/>
    </source>
</evidence>
<dbReference type="OrthoDB" id="5310959at2759"/>
<keyword evidence="5 7" id="KW-0804">Transcription</keyword>
<dbReference type="EMBL" id="ML986678">
    <property type="protein sequence ID" value="KAF2260588.1"/>
    <property type="molecule type" value="Genomic_DNA"/>
</dbReference>
<evidence type="ECO:0000313" key="10">
    <source>
        <dbReference type="EMBL" id="KAF2260588.1"/>
    </source>
</evidence>
<evidence type="ECO:0000256" key="2">
    <source>
        <dbReference type="ARBA" id="ARBA00006210"/>
    </source>
</evidence>
<keyword evidence="6 7" id="KW-0539">Nucleus</keyword>
<dbReference type="PANTHER" id="PTHR35041:SF4">
    <property type="entry name" value="MEDIATOR OF RNA POLYMERASE II TRANSCRIPTION SUBUNIT 1"/>
    <property type="match status" value="1"/>
</dbReference>
<feature type="compositionally biased region" description="Polar residues" evidence="8">
    <location>
        <begin position="1"/>
        <end position="12"/>
    </location>
</feature>
<dbReference type="AlphaFoldDB" id="A0A9P4K1U6"/>
<gene>
    <name evidence="10" type="ORF">CC78DRAFT_571157</name>
</gene>
<feature type="compositionally biased region" description="Basic and acidic residues" evidence="8">
    <location>
        <begin position="289"/>
        <end position="300"/>
    </location>
</feature>
<comment type="function">
    <text evidence="7">Component of the Mediator complex, a coactivator involved in the regulated transcription of nearly all RNA polymerase II-dependent genes. Mediator functions as a bridge to convey information from gene-specific regulatory proteins to the basal RNA polymerase II transcription machinery. Mediator is recruited to promoters by direct interactions with regulatory proteins and serves as a scaffold for the assembly of a functional preinitiation complex with RNA polymerase II and the general transcription factors.</text>
</comment>
<sequence length="686" mass="74489">MATPTPSTNTPQKHLPAFSSPAPRSVPGTGTIPVNFDSPAALGIAFEGGVGMGISMSGMGMSQLGLSASAMGRADEEERRRRLESVIATLKSRPGRVGEEGIIELCKKEGLEVVREPQGSNGVMLTILIGSETLCEIPVRNGEIESVKLELASDRDAIGFGPSGSKILLNSLRPLPAMTKINLTLERFSHNLDKLLRMDKLSAPENGGVSCYTAIFGVYTSLRKLFEHEKKMALAVMEANTPYASQKAEREVLCKKSGRPRINAGSLGLSLEYWMDRRHLISKKAKPHQPPDKGKDKMDIDSEPTDPNPSDQNSDPETNKIYSLTIECEASQSSMYPPIRLSDSWISDAIEKAPDVADSDINNILLNRSNIDWLDPPPTYLKSPQESGHDAMNLDNDPGRLPNIRFIAKFNPPLVVPLSVADTLNRSLALEELPNVQPTTFVGLALRPGDPDPGLEGIVGASTQELRSQKTVLVIDRNGNEAQRVHTNSLYIPKPEWSRTIEALPFHHPRQLVEILPTLRQYAFLTSVLQDSFAGPSIPDIKATETSSKDGVVEREGEGVGRESVVQLDISLSYTPPNPRLTLHIPRPDFSKSSFTSSALLDSLLGNNPPKPPIHVAIDVCPNADLLVADGNVEKDGEIDVDGKRIVRALEVCGDLGVWGEWVRREVGGGTPIDLHAATSVKLGSK</sequence>
<accession>A0A9P4K1U6</accession>
<dbReference type="InterPro" id="IPR019680">
    <property type="entry name" value="Mediator_Med1"/>
</dbReference>
<comment type="caution">
    <text evidence="10">The sequence shown here is derived from an EMBL/GenBank/DDBJ whole genome shotgun (WGS) entry which is preliminary data.</text>
</comment>
<comment type="subcellular location">
    <subcellularLocation>
        <location evidence="1 7">Nucleus</location>
    </subcellularLocation>
</comment>